<feature type="transmembrane region" description="Helical" evidence="1">
    <location>
        <begin position="30"/>
        <end position="52"/>
    </location>
</feature>
<feature type="transmembrane region" description="Helical" evidence="1">
    <location>
        <begin position="131"/>
        <end position="151"/>
    </location>
</feature>
<organism evidence="2 3">
    <name type="scientific">Mycolicibacterium frederiksbergense</name>
    <dbReference type="NCBI Taxonomy" id="117567"/>
    <lineage>
        <taxon>Bacteria</taxon>
        <taxon>Bacillati</taxon>
        <taxon>Actinomycetota</taxon>
        <taxon>Actinomycetes</taxon>
        <taxon>Mycobacteriales</taxon>
        <taxon>Mycobacteriaceae</taxon>
        <taxon>Mycolicibacterium</taxon>
    </lineage>
</organism>
<name>A0A6H0SBU4_9MYCO</name>
<sequence length="268" mass="30093">MNRILHVLSALGVIAVPVVGWFTQHWSGGTTLAVYWFETLAACLFVLARIALHQRWSPRRGHFRYNAAGHQGGGHIDYRTSKTRRRKPLSTFLSSFGVVSLSFCAAHGVFLGVILFLLNHNKVGHIAQIDWRSVAFGCLSVLAFLTVGFLVDLLSLRRWPFRQLEQTSSQVLSRVMVVHLTLLIGFAAIALTDTPDAFFGVFVVLKTMASLSTALPQWEPAQPPKWLSNMLNRIPSATPGKRFEEAWADERTEERQRLEANEQPWLDG</sequence>
<dbReference type="AlphaFoldDB" id="A0A6H0SBU4"/>
<evidence type="ECO:0000313" key="3">
    <source>
        <dbReference type="Proteomes" id="UP000501849"/>
    </source>
</evidence>
<dbReference type="Pfam" id="PF20108">
    <property type="entry name" value="DUF6498"/>
    <property type="match status" value="1"/>
</dbReference>
<dbReference type="RefSeq" id="WP_168145391.1">
    <property type="nucleotide sequence ID" value="NZ_CP038799.1"/>
</dbReference>
<dbReference type="Proteomes" id="UP000501849">
    <property type="component" value="Chromosome"/>
</dbReference>
<dbReference type="KEGG" id="mfre:EXE63_04430"/>
<accession>A0A6H0SBU4</accession>
<dbReference type="EMBL" id="CP038799">
    <property type="protein sequence ID" value="QIV85102.1"/>
    <property type="molecule type" value="Genomic_DNA"/>
</dbReference>
<keyword evidence="1" id="KW-0812">Transmembrane</keyword>
<feature type="transmembrane region" description="Helical" evidence="1">
    <location>
        <begin position="92"/>
        <end position="119"/>
    </location>
</feature>
<keyword evidence="3" id="KW-1185">Reference proteome</keyword>
<evidence type="ECO:0000256" key="1">
    <source>
        <dbReference type="SAM" id="Phobius"/>
    </source>
</evidence>
<keyword evidence="1" id="KW-1133">Transmembrane helix</keyword>
<protein>
    <submittedName>
        <fullName evidence="2">Uncharacterized protein</fullName>
    </submittedName>
</protein>
<keyword evidence="1" id="KW-0472">Membrane</keyword>
<evidence type="ECO:0000313" key="2">
    <source>
        <dbReference type="EMBL" id="QIV85102.1"/>
    </source>
</evidence>
<reference evidence="2 3" key="1">
    <citation type="submission" date="2019-04" db="EMBL/GenBank/DDBJ databases">
        <title>Draft, Whole-Genome Sequence of the Anthracene-degrading Mycobacterium frederiksbergense LB501T, Isolated from a Polycyclic Aromatic Hydrocarbon (PAH)-Contaminated Soil.</title>
        <authorList>
            <person name="Augelletti F."/>
        </authorList>
    </citation>
    <scope>NUCLEOTIDE SEQUENCE [LARGE SCALE GENOMIC DNA]</scope>
    <source>
        <strain evidence="2 3">LB 501T</strain>
    </source>
</reference>
<dbReference type="InterPro" id="IPR045466">
    <property type="entry name" value="DUF6498"/>
</dbReference>
<proteinExistence type="predicted"/>
<dbReference type="SUPFAM" id="SSF103473">
    <property type="entry name" value="MFS general substrate transporter"/>
    <property type="match status" value="1"/>
</dbReference>
<gene>
    <name evidence="2" type="ORF">EXE63_04430</name>
</gene>
<feature type="transmembrane region" description="Helical" evidence="1">
    <location>
        <begin position="171"/>
        <end position="191"/>
    </location>
</feature>
<dbReference type="InterPro" id="IPR036259">
    <property type="entry name" value="MFS_trans_sf"/>
</dbReference>